<feature type="domain" description="Glycosyl transferase family 28 C-terminal" evidence="12">
    <location>
        <begin position="190"/>
        <end position="346"/>
    </location>
</feature>
<dbReference type="GO" id="GO:0050511">
    <property type="term" value="F:undecaprenyldiphospho-muramoylpentapeptide beta-N-acetylglucosaminyltransferase activity"/>
    <property type="evidence" value="ECO:0007669"/>
    <property type="project" value="UniProtKB-UniRule"/>
</dbReference>
<keyword evidence="14" id="KW-1185">Reference proteome</keyword>
<organism evidence="13 14">
    <name type="scientific">Filifactor alocis (strain ATCC 35896 / CCUG 47790 / D40 B5)</name>
    <name type="common">Fusobacterium alocis</name>
    <dbReference type="NCBI Taxonomy" id="546269"/>
    <lineage>
        <taxon>Bacteria</taxon>
        <taxon>Bacillati</taxon>
        <taxon>Bacillota</taxon>
        <taxon>Clostridia</taxon>
        <taxon>Peptostreptococcales</taxon>
        <taxon>Filifactoraceae</taxon>
        <taxon>Filifactor</taxon>
    </lineage>
</organism>
<evidence type="ECO:0000313" key="14">
    <source>
        <dbReference type="Proteomes" id="UP000007468"/>
    </source>
</evidence>
<dbReference type="GO" id="GO:0009252">
    <property type="term" value="P:peptidoglycan biosynthetic process"/>
    <property type="evidence" value="ECO:0007669"/>
    <property type="project" value="UniProtKB-UniRule"/>
</dbReference>
<keyword evidence="6 10" id="KW-0573">Peptidoglycan synthesis</keyword>
<dbReference type="InterPro" id="IPR004276">
    <property type="entry name" value="GlycoTrans_28_N"/>
</dbReference>
<evidence type="ECO:0000256" key="2">
    <source>
        <dbReference type="ARBA" id="ARBA00022618"/>
    </source>
</evidence>
<dbReference type="RefSeq" id="WP_014261999.1">
    <property type="nucleotide sequence ID" value="NC_016630.1"/>
</dbReference>
<feature type="binding site" evidence="10">
    <location>
        <position position="196"/>
    </location>
    <ligand>
        <name>UDP-N-acetyl-alpha-D-glucosamine</name>
        <dbReference type="ChEBI" id="CHEBI:57705"/>
    </ligand>
</feature>
<keyword evidence="9 10" id="KW-0961">Cell wall biogenesis/degradation</keyword>
<protein>
    <recommendedName>
        <fullName evidence="10">UDP-N-acetylglucosamine--N-acetylmuramyl-(pentapeptide) pyrophosphoryl-undecaprenol N-acetylglucosamine transferase</fullName>
        <ecNumber evidence="10">2.4.1.227</ecNumber>
    </recommendedName>
    <alternativeName>
        <fullName evidence="10">Undecaprenyl-PP-MurNAc-pentapeptide-UDPGlcNAc GlcNAc transferase</fullName>
    </alternativeName>
</protein>
<keyword evidence="2 10" id="KW-0132">Cell division</keyword>
<dbReference type="AlphaFoldDB" id="D6GRV2"/>
<sequence length="364" mass="40276">MKVIVSGGGTGGHIYPAISIANAFCKYVDDIEILYVGTKSGPESEIVPDSGYPFEGIEVKGFLRKITIENIKRIYLAWRATKDSMRIMNSFKPDIVVGTGGYVCGPVLRAAKKYGAFTAIHEQNSFPGLTNRILSKKADVVFLGSEKAREHFHTNKEVCFVGNPVRDRVFDLTRESARQLLDMTPDEIMILSVGGSGGAESLNDAFLGALPYLLEKNISFLHITGKVHYSYFMNCVKGYQFSKNQIFKPYEKDILLYMAAADLVVCSAGATTLAEVNAMGKASIVIPKSYTAENHQEYNAKFIKEKKAGEYILEKELNSQALVDKIMKIISNGPCRKEMERNSASMFPSNPAESIVKKIMEKLS</sequence>
<evidence type="ECO:0000256" key="1">
    <source>
        <dbReference type="ARBA" id="ARBA00022475"/>
    </source>
</evidence>
<comment type="catalytic activity">
    <reaction evidence="10">
        <text>di-trans,octa-cis-undecaprenyl diphospho-N-acetyl-alpha-D-muramoyl-L-alanyl-D-glutamyl-meso-2,6-diaminopimeloyl-D-alanyl-D-alanine + UDP-N-acetyl-alpha-D-glucosamine = di-trans,octa-cis-undecaprenyl diphospho-[N-acetyl-alpha-D-glucosaminyl-(1-&gt;4)]-N-acetyl-alpha-D-muramoyl-L-alanyl-D-glutamyl-meso-2,6-diaminopimeloyl-D-alanyl-D-alanine + UDP + H(+)</text>
        <dbReference type="Rhea" id="RHEA:31227"/>
        <dbReference type="ChEBI" id="CHEBI:15378"/>
        <dbReference type="ChEBI" id="CHEBI:57705"/>
        <dbReference type="ChEBI" id="CHEBI:58223"/>
        <dbReference type="ChEBI" id="CHEBI:61387"/>
        <dbReference type="ChEBI" id="CHEBI:61388"/>
        <dbReference type="EC" id="2.4.1.227"/>
    </reaction>
</comment>
<dbReference type="GO" id="GO:0051301">
    <property type="term" value="P:cell division"/>
    <property type="evidence" value="ECO:0007669"/>
    <property type="project" value="UniProtKB-KW"/>
</dbReference>
<comment type="caution">
    <text evidence="10">Lacks conserved residue(s) required for the propagation of feature annotation.</text>
</comment>
<dbReference type="eggNOG" id="COG0707">
    <property type="taxonomic scope" value="Bacteria"/>
</dbReference>
<evidence type="ECO:0000313" key="13">
    <source>
        <dbReference type="EMBL" id="EFE28393.1"/>
    </source>
</evidence>
<dbReference type="Proteomes" id="UP000007468">
    <property type="component" value="Chromosome"/>
</dbReference>
<feature type="domain" description="Glycosyltransferase family 28 N-terminal" evidence="11">
    <location>
        <begin position="3"/>
        <end position="142"/>
    </location>
</feature>
<evidence type="ECO:0000259" key="12">
    <source>
        <dbReference type="Pfam" id="PF04101"/>
    </source>
</evidence>
<comment type="function">
    <text evidence="10">Cell wall formation. Catalyzes the transfer of a GlcNAc subunit on undecaprenyl-pyrophosphoryl-MurNAc-pentapeptide (lipid intermediate I) to form undecaprenyl-pyrophosphoryl-MurNAc-(pentapeptide)GlcNAc (lipid intermediate II).</text>
</comment>
<comment type="subcellular location">
    <subcellularLocation>
        <location evidence="10">Cell membrane</location>
        <topology evidence="10">Peripheral membrane protein</topology>
        <orientation evidence="10">Cytoplasmic side</orientation>
    </subcellularLocation>
</comment>
<feature type="binding site" evidence="10">
    <location>
        <begin position="10"/>
        <end position="12"/>
    </location>
    <ligand>
        <name>UDP-N-acetyl-alpha-D-glucosamine</name>
        <dbReference type="ChEBI" id="CHEBI:57705"/>
    </ligand>
</feature>
<dbReference type="GO" id="GO:0051991">
    <property type="term" value="F:UDP-N-acetyl-D-glucosamine:N-acetylmuramoyl-L-alanyl-D-glutamyl-meso-2,6-diaminopimelyl-D-alanyl-D-alanine-diphosphoundecaprenol 4-beta-N-acetylglucosaminlytransferase activity"/>
    <property type="evidence" value="ECO:0007669"/>
    <property type="project" value="RHEA"/>
</dbReference>
<dbReference type="EMBL" id="CP002390">
    <property type="protein sequence ID" value="EFE28393.1"/>
    <property type="molecule type" value="Genomic_DNA"/>
</dbReference>
<name>D6GRV2_FILAD</name>
<dbReference type="GO" id="GO:0005886">
    <property type="term" value="C:plasma membrane"/>
    <property type="evidence" value="ECO:0007669"/>
    <property type="project" value="UniProtKB-SubCell"/>
</dbReference>
<dbReference type="GO" id="GO:0071555">
    <property type="term" value="P:cell wall organization"/>
    <property type="evidence" value="ECO:0007669"/>
    <property type="project" value="UniProtKB-KW"/>
</dbReference>
<dbReference type="GO" id="GO:0005975">
    <property type="term" value="P:carbohydrate metabolic process"/>
    <property type="evidence" value="ECO:0007669"/>
    <property type="project" value="InterPro"/>
</dbReference>
<feature type="binding site" evidence="10">
    <location>
        <position position="166"/>
    </location>
    <ligand>
        <name>UDP-N-acetyl-alpha-D-glucosamine</name>
        <dbReference type="ChEBI" id="CHEBI:57705"/>
    </ligand>
</feature>
<keyword evidence="8 10" id="KW-0131">Cell cycle</keyword>
<dbReference type="Pfam" id="PF04101">
    <property type="entry name" value="Glyco_tran_28_C"/>
    <property type="match status" value="1"/>
</dbReference>
<dbReference type="KEGG" id="faa:HMPREF0389_00308"/>
<dbReference type="Gene3D" id="3.40.50.2000">
    <property type="entry name" value="Glycogen Phosphorylase B"/>
    <property type="match status" value="2"/>
</dbReference>
<evidence type="ECO:0000256" key="6">
    <source>
        <dbReference type="ARBA" id="ARBA00022984"/>
    </source>
</evidence>
<proteinExistence type="inferred from homology"/>
<dbReference type="NCBIfam" id="TIGR01133">
    <property type="entry name" value="murG"/>
    <property type="match status" value="1"/>
</dbReference>
<keyword evidence="4 10" id="KW-0808">Transferase</keyword>
<dbReference type="Pfam" id="PF03033">
    <property type="entry name" value="Glyco_transf_28"/>
    <property type="match status" value="1"/>
</dbReference>
<dbReference type="EC" id="2.4.1.227" evidence="10"/>
<evidence type="ECO:0000256" key="8">
    <source>
        <dbReference type="ARBA" id="ARBA00023306"/>
    </source>
</evidence>
<feature type="binding site" evidence="10">
    <location>
        <position position="296"/>
    </location>
    <ligand>
        <name>UDP-N-acetyl-alpha-D-glucosamine</name>
        <dbReference type="ChEBI" id="CHEBI:57705"/>
    </ligand>
</feature>
<evidence type="ECO:0000256" key="9">
    <source>
        <dbReference type="ARBA" id="ARBA00023316"/>
    </source>
</evidence>
<keyword evidence="7 10" id="KW-0472">Membrane</keyword>
<keyword evidence="5 10" id="KW-0133">Cell shape</keyword>
<feature type="binding site" evidence="10">
    <location>
        <position position="124"/>
    </location>
    <ligand>
        <name>UDP-N-acetyl-alpha-D-glucosamine</name>
        <dbReference type="ChEBI" id="CHEBI:57705"/>
    </ligand>
</feature>
<gene>
    <name evidence="10 13" type="primary">murG</name>
    <name evidence="13" type="ordered locus">HMPREF0389_00308</name>
</gene>
<reference evidence="14" key="1">
    <citation type="submission" date="2010-12" db="EMBL/GenBank/DDBJ databases">
        <title>The genome sequence of Filifactor alocis strain ATCC 35896.</title>
        <authorList>
            <consortium name="The Broad Institute Genome Sequencing Platform"/>
            <person name="Ward D."/>
            <person name="Earl A."/>
            <person name="Feldgarden M."/>
            <person name="Young S.K."/>
            <person name="Gargeya S."/>
            <person name="Zeng Q."/>
            <person name="Alvarado L."/>
            <person name="Berlin A."/>
            <person name="Bochicchio J."/>
            <person name="Chapman S.B."/>
            <person name="Chen Z."/>
            <person name="Freedman E."/>
            <person name="Gellesch M."/>
            <person name="Goldberg J."/>
            <person name="Griggs A."/>
            <person name="Gujja S."/>
            <person name="Heilman E."/>
            <person name="Heiman D."/>
            <person name="Howarth C."/>
            <person name="Mehta T."/>
            <person name="Neiman D."/>
            <person name="Pearson M."/>
            <person name="Roberts A."/>
            <person name="Saif S."/>
            <person name="Shea T."/>
            <person name="Shenoy N."/>
            <person name="Sisk P."/>
            <person name="Stolte C."/>
            <person name="Sykes S."/>
            <person name="White J."/>
            <person name="Yandava C."/>
            <person name="Izard J."/>
            <person name="Blanton J.M."/>
            <person name="Baranova O.V."/>
            <person name="Tanner A.C."/>
            <person name="Dewhirst F.E."/>
            <person name="Haas B."/>
            <person name="Nusbaum C."/>
            <person name="Birren B."/>
        </authorList>
    </citation>
    <scope>NUCLEOTIDE SEQUENCE [LARGE SCALE GENOMIC DNA]</scope>
    <source>
        <strain evidence="14">ATCC 35896 / D40 B5</strain>
    </source>
</reference>
<dbReference type="InterPro" id="IPR006009">
    <property type="entry name" value="GlcNAc_MurG"/>
</dbReference>
<dbReference type="UniPathway" id="UPA00219"/>
<dbReference type="PANTHER" id="PTHR21015">
    <property type="entry name" value="UDP-N-ACETYLGLUCOSAMINE--N-ACETYLMURAMYL-(PENTAPEPTIDE) PYROPHOSPHORYL-UNDECAPRENOL N-ACETYLGLUCOSAMINE TRANSFERASE 1"/>
    <property type="match status" value="1"/>
</dbReference>
<dbReference type="CDD" id="cd03785">
    <property type="entry name" value="GT28_MurG"/>
    <property type="match status" value="1"/>
</dbReference>
<evidence type="ECO:0000256" key="10">
    <source>
        <dbReference type="HAMAP-Rule" id="MF_00033"/>
    </source>
</evidence>
<dbReference type="STRING" id="546269.HMPREF0389_00308"/>
<dbReference type="InterPro" id="IPR007235">
    <property type="entry name" value="Glyco_trans_28_C"/>
</dbReference>
<evidence type="ECO:0000256" key="4">
    <source>
        <dbReference type="ARBA" id="ARBA00022679"/>
    </source>
</evidence>
<evidence type="ECO:0000259" key="11">
    <source>
        <dbReference type="Pfam" id="PF03033"/>
    </source>
</evidence>
<dbReference type="SUPFAM" id="SSF53756">
    <property type="entry name" value="UDP-Glycosyltransferase/glycogen phosphorylase"/>
    <property type="match status" value="1"/>
</dbReference>
<dbReference type="CAZy" id="GT28">
    <property type="family name" value="Glycosyltransferase Family 28"/>
</dbReference>
<keyword evidence="1 10" id="KW-1003">Cell membrane</keyword>
<evidence type="ECO:0000256" key="5">
    <source>
        <dbReference type="ARBA" id="ARBA00022960"/>
    </source>
</evidence>
<dbReference type="HAMAP" id="MF_00033">
    <property type="entry name" value="MurG"/>
    <property type="match status" value="1"/>
</dbReference>
<dbReference type="PATRIC" id="fig|546269.5.peg.347"/>
<accession>D6GRV2</accession>
<dbReference type="GO" id="GO:0008360">
    <property type="term" value="P:regulation of cell shape"/>
    <property type="evidence" value="ECO:0007669"/>
    <property type="project" value="UniProtKB-KW"/>
</dbReference>
<evidence type="ECO:0000256" key="7">
    <source>
        <dbReference type="ARBA" id="ARBA00023136"/>
    </source>
</evidence>
<comment type="pathway">
    <text evidence="10">Cell wall biogenesis; peptidoglycan biosynthesis.</text>
</comment>
<evidence type="ECO:0000256" key="3">
    <source>
        <dbReference type="ARBA" id="ARBA00022676"/>
    </source>
</evidence>
<keyword evidence="3 10" id="KW-0328">Glycosyltransferase</keyword>
<dbReference type="OrthoDB" id="9808936at2"/>
<comment type="similarity">
    <text evidence="10">Belongs to the glycosyltransferase 28 family. MurG subfamily.</text>
</comment>
<dbReference type="PANTHER" id="PTHR21015:SF22">
    <property type="entry name" value="GLYCOSYLTRANSFERASE"/>
    <property type="match status" value="1"/>
</dbReference>